<feature type="transmembrane region" description="Helical" evidence="12">
    <location>
        <begin position="1127"/>
        <end position="1147"/>
    </location>
</feature>
<evidence type="ECO:0000256" key="2">
    <source>
        <dbReference type="ARBA" id="ARBA00007242"/>
    </source>
</evidence>
<keyword evidence="8" id="KW-0675">Receptor</keyword>
<dbReference type="PANTHER" id="PTHR24060">
    <property type="entry name" value="METABOTROPIC GLUTAMATE RECEPTOR"/>
    <property type="match status" value="1"/>
</dbReference>
<evidence type="ECO:0000256" key="4">
    <source>
        <dbReference type="ARBA" id="ARBA00022692"/>
    </source>
</evidence>
<feature type="compositionally biased region" description="Polar residues" evidence="11">
    <location>
        <begin position="1355"/>
        <end position="1367"/>
    </location>
</feature>
<reference evidence="15 16" key="1">
    <citation type="submission" date="2024-08" db="EMBL/GenBank/DDBJ databases">
        <authorList>
            <person name="Cucini C."/>
            <person name="Frati F."/>
        </authorList>
    </citation>
    <scope>NUCLEOTIDE SEQUENCE [LARGE SCALE GENOMIC DNA]</scope>
</reference>
<evidence type="ECO:0000256" key="10">
    <source>
        <dbReference type="ARBA" id="ARBA00023224"/>
    </source>
</evidence>
<dbReference type="Gene3D" id="2.10.50.30">
    <property type="entry name" value="GPCR, family 3, nine cysteines domain"/>
    <property type="match status" value="1"/>
</dbReference>
<dbReference type="CDD" id="cd15045">
    <property type="entry name" value="7tmC_mGluRs"/>
    <property type="match status" value="1"/>
</dbReference>
<dbReference type="EMBL" id="CAXLJM020000072">
    <property type="protein sequence ID" value="CAL8126660.1"/>
    <property type="molecule type" value="Genomic_DNA"/>
</dbReference>
<evidence type="ECO:0000256" key="11">
    <source>
        <dbReference type="SAM" id="MobiDB-lite"/>
    </source>
</evidence>
<evidence type="ECO:0000256" key="7">
    <source>
        <dbReference type="ARBA" id="ARBA00023136"/>
    </source>
</evidence>
<dbReference type="CDD" id="cd06362">
    <property type="entry name" value="PBP1_mGluR"/>
    <property type="match status" value="1"/>
</dbReference>
<evidence type="ECO:0000256" key="6">
    <source>
        <dbReference type="ARBA" id="ARBA00023040"/>
    </source>
</evidence>
<keyword evidence="3" id="KW-1003">Cell membrane</keyword>
<dbReference type="Proteomes" id="UP001642540">
    <property type="component" value="Unassembled WGS sequence"/>
</dbReference>
<evidence type="ECO:0000256" key="8">
    <source>
        <dbReference type="ARBA" id="ARBA00023170"/>
    </source>
</evidence>
<evidence type="ECO:0000256" key="12">
    <source>
        <dbReference type="SAM" id="Phobius"/>
    </source>
</evidence>
<keyword evidence="10" id="KW-0807">Transducer</keyword>
<keyword evidence="16" id="KW-1185">Reference proteome</keyword>
<keyword evidence="7 12" id="KW-0472">Membrane</keyword>
<dbReference type="PROSITE" id="PS00981">
    <property type="entry name" value="G_PROTEIN_RECEP_F3_3"/>
    <property type="match status" value="1"/>
</dbReference>
<keyword evidence="9" id="KW-0325">Glycoprotein</keyword>
<dbReference type="PRINTS" id="PR00593">
    <property type="entry name" value="MTABOTROPICR"/>
</dbReference>
<dbReference type="InterPro" id="IPR038550">
    <property type="entry name" value="GPCR_3_9-Cys_sf"/>
</dbReference>
<organism evidence="15 16">
    <name type="scientific">Orchesella dallaii</name>
    <dbReference type="NCBI Taxonomy" id="48710"/>
    <lineage>
        <taxon>Eukaryota</taxon>
        <taxon>Metazoa</taxon>
        <taxon>Ecdysozoa</taxon>
        <taxon>Arthropoda</taxon>
        <taxon>Hexapoda</taxon>
        <taxon>Collembola</taxon>
        <taxon>Entomobryomorpha</taxon>
        <taxon>Entomobryoidea</taxon>
        <taxon>Orchesellidae</taxon>
        <taxon>Orchesellinae</taxon>
        <taxon>Orchesella</taxon>
    </lineage>
</organism>
<gene>
    <name evidence="15" type="ORF">ODALV1_LOCUS21500</name>
</gene>
<feature type="chain" id="PRO_5046929028" description="G-protein coupled receptors family 3 profile domain-containing protein" evidence="13">
    <location>
        <begin position="23"/>
        <end position="1430"/>
    </location>
</feature>
<feature type="transmembrane region" description="Helical" evidence="12">
    <location>
        <begin position="1153"/>
        <end position="1176"/>
    </location>
</feature>
<accession>A0ABP1RD41</accession>
<comment type="subcellular location">
    <subcellularLocation>
        <location evidence="1">Cell membrane</location>
        <topology evidence="1">Multi-pass membrane protein</topology>
    </subcellularLocation>
</comment>
<feature type="region of interest" description="Disordered" evidence="11">
    <location>
        <begin position="1244"/>
        <end position="1265"/>
    </location>
</feature>
<dbReference type="InterPro" id="IPR017979">
    <property type="entry name" value="GPCR_3_CS"/>
</dbReference>
<dbReference type="InterPro" id="IPR011500">
    <property type="entry name" value="GPCR_3_9-Cys_dom"/>
</dbReference>
<dbReference type="InterPro" id="IPR000162">
    <property type="entry name" value="GPCR_3_mtglu_rcpt"/>
</dbReference>
<feature type="transmembrane region" description="Helical" evidence="12">
    <location>
        <begin position="1046"/>
        <end position="1067"/>
    </location>
</feature>
<evidence type="ECO:0000256" key="5">
    <source>
        <dbReference type="ARBA" id="ARBA00022989"/>
    </source>
</evidence>
<evidence type="ECO:0000313" key="16">
    <source>
        <dbReference type="Proteomes" id="UP001642540"/>
    </source>
</evidence>
<evidence type="ECO:0000259" key="14">
    <source>
        <dbReference type="PROSITE" id="PS50259"/>
    </source>
</evidence>
<feature type="transmembrane region" description="Helical" evidence="12">
    <location>
        <begin position="934"/>
        <end position="960"/>
    </location>
</feature>
<dbReference type="PROSITE" id="PS50259">
    <property type="entry name" value="G_PROTEIN_RECEP_F3_4"/>
    <property type="match status" value="1"/>
</dbReference>
<dbReference type="InterPro" id="IPR017978">
    <property type="entry name" value="GPCR_3_C"/>
</dbReference>
<feature type="region of interest" description="Disordered" evidence="11">
    <location>
        <begin position="222"/>
        <end position="247"/>
    </location>
</feature>
<dbReference type="SUPFAM" id="SSF53822">
    <property type="entry name" value="Periplasmic binding protein-like I"/>
    <property type="match status" value="1"/>
</dbReference>
<feature type="signal peptide" evidence="13">
    <location>
        <begin position="1"/>
        <end position="22"/>
    </location>
</feature>
<feature type="transmembrane region" description="Helical" evidence="12">
    <location>
        <begin position="972"/>
        <end position="992"/>
    </location>
</feature>
<comment type="similarity">
    <text evidence="2">Belongs to the G-protein coupled receptor 3 family.</text>
</comment>
<sequence>MKGLDLFLVLLIFLSWRRCCKSQHRVYAFVAAANVVAHIAAGEKPGEERSPSGLRNLSETHQETLMERLWDDSQLPEGSTANGLKSYAHYLRAHDKDFNDYEDDDQITITEKDEEESDEFQLPSWLIQPRSESLKHKILEHRRLRAYLRKHHSQHVKRHRVQEEDKQEGAIFQQENHLGRLHTISGHAGSGVAFSSKNVTDAMRHGDLDGEKLQDQNFHTHHYNHDPIWKSKKQGQQQGKRARKGKHTQLLNPNHIDHHHKLSIQEETSTVALAVPTPAGEQDQQQKKFHLGSDKVFRHSNRFLDKFYMDTQQGYLDPDNLNNIDLNVSTISELIWKLRGMRSRRRRSFQALSLNQTKSIGVDNVDPKKLVGNVTWPLKRIAEIEGDIWLGGLMMVHEREDSVTCGPIMPQGGVQSLEAMLYTIDHINNHGIIPGVKIGAYILDDCDKDTYGLEQAVDFIKGSISNIDDVDITGTCSDGEPHSGIKHRVIAGVVGAASSVTSIQVANLLRLFKIPQVSYFSTSPELSNKQRFEFFSRTIPSDKHQVKAMVEIVKQFGWQYVSIIYEESNYGIKAFEELERLLPENEICIAAKEKLVKDSGVAGEDSYERIVDKLVAGKAKGVIIYGSDQEVKELMRAVRKRNETGSFAWIGSDGWSARTLVSDGNEKEVEGTLSVQPKANPVKGFDNYFLDLNVRSNMRNPWFIEFWENHWQCKYPNSSKTPYNFRYNRSCSGYEKLTLENTPFEAQLQYVSDAVMAFAYALKDMHESLCEGKSGLCAKMNPVDGTDLLEYLKKVQFKGLSEDYFHFDEFGDGPARYNIIHFRRKEGSGAFHWTRVGEYNEGVLTLNMSGVQFADGSSTPPVSICSKPCGLGEATRYVGGDKCCWSCLKCVNHQIRNPLDEQECSICPMGTLPNAENTVCVPIKEEYLRYSDGWAIGAMTFAAVGCLLTIAVFGVFVAHNDTPVVRASGRELSYVILVALFLCFALTFLFIIRPNDWICGVQQFMTGFVFTVVYAALLTKTNRIARIFQAGKKSARRPSFISPRSQLVICSMMVSIQVLINVVWMLLQPPRAKYYYPSRQDNFLVCEAYINHSYAVAFWYPLLIICVCTVYAVLTRKIPEAFNESKYIGFTMYTTCIIWLAFVPIYFSTGTQVALRVTSMVVAISLSAYVMIACLFGPKLYIIIFHPERNVRQSMMAPSTRYPTIASAAAAPGGGPASLNASALGGSGAITPIQMSTLKQNHFENSTKSNPAKAHVVQQPPPVKVDSSTQCEDLCKGQQKNVTSTETGSCLRATISTQTEDLCSMRSNSGRSGVETGVAENQDLNLPSSEQKTHKLCNHEHDQENFSTSEVATIADSSLRSPTSSADAPTVHPHRHHHEPQPQRPQRISFRKEGQPPTPNQQNRSNRNAILGDSKSVTIIVAKDSGDVLL</sequence>
<evidence type="ECO:0000256" key="1">
    <source>
        <dbReference type="ARBA" id="ARBA00004651"/>
    </source>
</evidence>
<dbReference type="Pfam" id="PF00003">
    <property type="entry name" value="7tm_3"/>
    <property type="match status" value="1"/>
</dbReference>
<feature type="domain" description="G-protein coupled receptors family 3 profile" evidence="14">
    <location>
        <begin position="934"/>
        <end position="1199"/>
    </location>
</feature>
<evidence type="ECO:0000256" key="9">
    <source>
        <dbReference type="ARBA" id="ARBA00023180"/>
    </source>
</evidence>
<name>A0ABP1RD41_9HEXA</name>
<keyword evidence="13" id="KW-0732">Signal</keyword>
<keyword evidence="4 12" id="KW-0812">Transmembrane</keyword>
<dbReference type="Gene3D" id="3.40.50.2300">
    <property type="match status" value="2"/>
</dbReference>
<comment type="caution">
    <text evidence="15">The sequence shown here is derived from an EMBL/GenBank/DDBJ whole genome shotgun (WGS) entry which is preliminary data.</text>
</comment>
<evidence type="ECO:0000256" key="13">
    <source>
        <dbReference type="SAM" id="SignalP"/>
    </source>
</evidence>
<keyword evidence="5 12" id="KW-1133">Transmembrane helix</keyword>
<evidence type="ECO:0000256" key="3">
    <source>
        <dbReference type="ARBA" id="ARBA00022475"/>
    </source>
</evidence>
<dbReference type="InterPro" id="IPR000337">
    <property type="entry name" value="GPCR_3"/>
</dbReference>
<dbReference type="PRINTS" id="PR00248">
    <property type="entry name" value="GPCRMGR"/>
</dbReference>
<dbReference type="InterPro" id="IPR001828">
    <property type="entry name" value="ANF_lig-bd_rcpt"/>
</dbReference>
<dbReference type="Pfam" id="PF01094">
    <property type="entry name" value="ANF_receptor"/>
    <property type="match status" value="1"/>
</dbReference>
<feature type="transmembrane region" description="Helical" evidence="12">
    <location>
        <begin position="1097"/>
        <end position="1115"/>
    </location>
</feature>
<dbReference type="InterPro" id="IPR028082">
    <property type="entry name" value="Peripla_BP_I"/>
</dbReference>
<keyword evidence="6" id="KW-0297">G-protein coupled receptor</keyword>
<feature type="transmembrane region" description="Helical" evidence="12">
    <location>
        <begin position="1004"/>
        <end position="1025"/>
    </location>
</feature>
<protein>
    <recommendedName>
        <fullName evidence="14">G-protein coupled receptors family 3 profile domain-containing protein</fullName>
    </recommendedName>
</protein>
<dbReference type="InterPro" id="IPR050726">
    <property type="entry name" value="mGluR"/>
</dbReference>
<feature type="region of interest" description="Disordered" evidence="11">
    <location>
        <begin position="1355"/>
        <end position="1411"/>
    </location>
</feature>
<evidence type="ECO:0000313" key="15">
    <source>
        <dbReference type="EMBL" id="CAL8126660.1"/>
    </source>
</evidence>
<proteinExistence type="inferred from homology"/>
<dbReference type="Pfam" id="PF07562">
    <property type="entry name" value="NCD3G"/>
    <property type="match status" value="1"/>
</dbReference>